<dbReference type="NCBIfam" id="NF045937">
    <property type="entry name" value="MSC_0624_12TM"/>
    <property type="match status" value="1"/>
</dbReference>
<feature type="transmembrane region" description="Helical" evidence="1">
    <location>
        <begin position="442"/>
        <end position="468"/>
    </location>
</feature>
<feature type="transmembrane region" description="Helical" evidence="1">
    <location>
        <begin position="348"/>
        <end position="367"/>
    </location>
</feature>
<name>A0A449AUQ1_9BACT</name>
<feature type="transmembrane region" description="Helical" evidence="1">
    <location>
        <begin position="276"/>
        <end position="295"/>
    </location>
</feature>
<keyword evidence="3" id="KW-1185">Reference proteome</keyword>
<feature type="transmembrane region" description="Helical" evidence="1">
    <location>
        <begin position="72"/>
        <end position="93"/>
    </location>
</feature>
<protein>
    <recommendedName>
        <fullName evidence="4">Transmembrane protein</fullName>
    </recommendedName>
</protein>
<feature type="transmembrane region" description="Helical" evidence="1">
    <location>
        <begin position="373"/>
        <end position="392"/>
    </location>
</feature>
<organism evidence="2 3">
    <name type="scientific">Mycoplasmopsis glycophila</name>
    <dbReference type="NCBI Taxonomy" id="171285"/>
    <lineage>
        <taxon>Bacteria</taxon>
        <taxon>Bacillati</taxon>
        <taxon>Mycoplasmatota</taxon>
        <taxon>Mycoplasmoidales</taxon>
        <taxon>Metamycoplasmataceae</taxon>
        <taxon>Mycoplasmopsis</taxon>
    </lineage>
</organism>
<evidence type="ECO:0000313" key="3">
    <source>
        <dbReference type="Proteomes" id="UP000290815"/>
    </source>
</evidence>
<feature type="transmembrane region" description="Helical" evidence="1">
    <location>
        <begin position="138"/>
        <end position="159"/>
    </location>
</feature>
<dbReference type="RefSeq" id="WP_027333541.1">
    <property type="nucleotide sequence ID" value="NZ_LR215024.1"/>
</dbReference>
<feature type="transmembrane region" description="Helical" evidence="1">
    <location>
        <begin position="315"/>
        <end position="336"/>
    </location>
</feature>
<feature type="transmembrane region" description="Helical" evidence="1">
    <location>
        <begin position="171"/>
        <end position="198"/>
    </location>
</feature>
<gene>
    <name evidence="2" type="ORF">NCTC10194_00201</name>
</gene>
<feature type="transmembrane region" description="Helical" evidence="1">
    <location>
        <begin position="238"/>
        <end position="260"/>
    </location>
</feature>
<evidence type="ECO:0000313" key="2">
    <source>
        <dbReference type="EMBL" id="VEU70200.1"/>
    </source>
</evidence>
<dbReference type="KEGG" id="mgly:NCTC10194_00201"/>
<feature type="transmembrane region" description="Helical" evidence="1">
    <location>
        <begin position="404"/>
        <end position="422"/>
    </location>
</feature>
<evidence type="ECO:0008006" key="4">
    <source>
        <dbReference type="Google" id="ProtNLM"/>
    </source>
</evidence>
<dbReference type="AlphaFoldDB" id="A0A449AUQ1"/>
<keyword evidence="1" id="KW-0472">Membrane</keyword>
<feature type="transmembrane region" description="Helical" evidence="1">
    <location>
        <begin position="21"/>
        <end position="45"/>
    </location>
</feature>
<feature type="transmembrane region" description="Helical" evidence="1">
    <location>
        <begin position="105"/>
        <end position="126"/>
    </location>
</feature>
<accession>A0A449AUQ1</accession>
<keyword evidence="1" id="KW-0812">Transmembrane</keyword>
<proteinExistence type="predicted"/>
<evidence type="ECO:0000256" key="1">
    <source>
        <dbReference type="SAM" id="Phobius"/>
    </source>
</evidence>
<keyword evidence="1" id="KW-1133">Transmembrane helix</keyword>
<sequence>MTNTIQKRSNKLIRVNLINKVYKSTLLIVLFLGLIFALFTFSRYIGQDGEKPFLGYENLFNLSNPIYKSRNFVIIFNFITLIGTFIYAIYSAYRVWRYTLKNTYNYIFSLLFTAIGILAIILLWAWPINHSTNPKTLVIKSLPIIVLLALKTFFEFLLFNIKRKTSPATKLLNISFFASSLIKLILGLFGAFLLYLLVSGIEVQNKESAIDYILFSPKNHIFELIDKNLNTISNPFSFIYHFILTSLILGAVVFSFYPYFLQRTALNNRNLLSKDLIKFSLVVILVLLIFGLVNLPQSLKQLTFIVDSRISHLGYTIFLAVLVVLLSSYITVTKIFKEKIKYYNIDSFILIINLLIPFGLAIALRAIEFDKFNNYLILLLLSIFVLVLFVYQNLFALNEYTNKIHNILFSTLFIFLGIAIFFETIDTFMVEKNNNLLSSIFVLIHISDILLITNLVFIFYLVVTRLYALFKLFYLMQKVESKKIKTKRNVN</sequence>
<dbReference type="Proteomes" id="UP000290815">
    <property type="component" value="Chromosome"/>
</dbReference>
<dbReference type="EMBL" id="LR215024">
    <property type="protein sequence ID" value="VEU70200.1"/>
    <property type="molecule type" value="Genomic_DNA"/>
</dbReference>
<reference evidence="2 3" key="1">
    <citation type="submission" date="2019-01" db="EMBL/GenBank/DDBJ databases">
        <authorList>
            <consortium name="Pathogen Informatics"/>
        </authorList>
    </citation>
    <scope>NUCLEOTIDE SEQUENCE [LARGE SCALE GENOMIC DNA]</scope>
    <source>
        <strain evidence="2 3">NCTC10194</strain>
    </source>
</reference>